<feature type="transmembrane region" description="Helical" evidence="8">
    <location>
        <begin position="141"/>
        <end position="160"/>
    </location>
</feature>
<evidence type="ECO:0000256" key="1">
    <source>
        <dbReference type="ARBA" id="ARBA00004651"/>
    </source>
</evidence>
<comment type="subcellular location">
    <subcellularLocation>
        <location evidence="1">Cell membrane</location>
        <topology evidence="1">Multi-pass membrane protein</topology>
    </subcellularLocation>
</comment>
<comment type="similarity">
    <text evidence="2">Belongs to the major facilitator superfamily. EmrB family.</text>
</comment>
<dbReference type="Gene3D" id="1.20.1720.10">
    <property type="entry name" value="Multidrug resistance protein D"/>
    <property type="match status" value="1"/>
</dbReference>
<dbReference type="Pfam" id="PF07690">
    <property type="entry name" value="MFS_1"/>
    <property type="match status" value="1"/>
</dbReference>
<keyword evidence="7 8" id="KW-0472">Membrane</keyword>
<dbReference type="RefSeq" id="WP_189046814.1">
    <property type="nucleotide sequence ID" value="NZ_BMJQ01000007.1"/>
</dbReference>
<evidence type="ECO:0000256" key="3">
    <source>
        <dbReference type="ARBA" id="ARBA00022448"/>
    </source>
</evidence>
<dbReference type="FunFam" id="1.20.1720.10:FF:000016">
    <property type="entry name" value="EmrB/QacA family drug resistance transporter"/>
    <property type="match status" value="1"/>
</dbReference>
<dbReference type="SUPFAM" id="SSF103473">
    <property type="entry name" value="MFS general substrate transporter"/>
    <property type="match status" value="1"/>
</dbReference>
<dbReference type="EMBL" id="BMJQ01000007">
    <property type="protein sequence ID" value="GGF20640.1"/>
    <property type="molecule type" value="Genomic_DNA"/>
</dbReference>
<sequence>MSGSGTPEPAMSFKTWIAVISSTLGAFMAVLNIQIVNASLQDIQGGIGTGNDDGGWISTSYLVAEIIVIPLSAWLARVFSLRRYLLVNTVLFLAFSAACALAQNLGQMIVLRAIQGFSGGVLIPMAFTIIITLMPRSKQPIGLALFAISATFAPAIGPTIGGYLTENYGWQYIFYVNLAPGVPMLAMLWYSLAPTPMNLSLLKQGDWPGIVTMALGLGTLQTVLEEGNKDDWFGSPFITRLSVISAISLALFLVIEFTSRKPLLNLRILGRRNFGFGTLSNFTMGIALYGSVYILPQYLALIQGYNSEQIGLVLAWTGLPQLLLIPLVPRLMKQFDARILIVVGFALFAFSNFMNIYMSKDFSGDQLFWPNVIRAFGQALCFAPLSAVASAGIEAENAGSASALFNMSRNLGGAIGIAMLQTFLTKREQFHSNVLNQSVSLLFPAVRQRVSDLTQYFMSHGVSDPATATHEAFVAIGRIVRQQSYIFAFSDTFFLLGVSLVVALLASLLLKKPSGKLDAGGAH</sequence>
<dbReference type="GO" id="GO:0022857">
    <property type="term" value="F:transmembrane transporter activity"/>
    <property type="evidence" value="ECO:0007669"/>
    <property type="project" value="InterPro"/>
</dbReference>
<evidence type="ECO:0000256" key="2">
    <source>
        <dbReference type="ARBA" id="ARBA00008537"/>
    </source>
</evidence>
<evidence type="ECO:0000256" key="7">
    <source>
        <dbReference type="ARBA" id="ARBA00023136"/>
    </source>
</evidence>
<feature type="transmembrane region" description="Helical" evidence="8">
    <location>
        <begin position="236"/>
        <end position="255"/>
    </location>
</feature>
<dbReference type="Gene3D" id="1.20.1250.20">
    <property type="entry name" value="MFS general substrate transporter like domains"/>
    <property type="match status" value="1"/>
</dbReference>
<dbReference type="Proteomes" id="UP000646365">
    <property type="component" value="Unassembled WGS sequence"/>
</dbReference>
<dbReference type="InterPro" id="IPR020846">
    <property type="entry name" value="MFS_dom"/>
</dbReference>
<evidence type="ECO:0000259" key="9">
    <source>
        <dbReference type="PROSITE" id="PS50850"/>
    </source>
</evidence>
<dbReference type="GO" id="GO:0005886">
    <property type="term" value="C:plasma membrane"/>
    <property type="evidence" value="ECO:0007669"/>
    <property type="project" value="UniProtKB-SubCell"/>
</dbReference>
<evidence type="ECO:0000256" key="4">
    <source>
        <dbReference type="ARBA" id="ARBA00022475"/>
    </source>
</evidence>
<dbReference type="NCBIfam" id="TIGR00711">
    <property type="entry name" value="efflux_EmrB"/>
    <property type="match status" value="1"/>
</dbReference>
<keyword evidence="3" id="KW-0813">Transport</keyword>
<proteinExistence type="inferred from homology"/>
<feature type="transmembrane region" description="Helical" evidence="8">
    <location>
        <begin position="310"/>
        <end position="327"/>
    </location>
</feature>
<dbReference type="AlphaFoldDB" id="A0A8J3E426"/>
<dbReference type="CDD" id="cd17503">
    <property type="entry name" value="MFS_LmrB_MDR_like"/>
    <property type="match status" value="1"/>
</dbReference>
<evidence type="ECO:0000313" key="11">
    <source>
        <dbReference type="Proteomes" id="UP000646365"/>
    </source>
</evidence>
<dbReference type="InterPro" id="IPR036259">
    <property type="entry name" value="MFS_trans_sf"/>
</dbReference>
<evidence type="ECO:0000256" key="5">
    <source>
        <dbReference type="ARBA" id="ARBA00022692"/>
    </source>
</evidence>
<keyword evidence="4" id="KW-1003">Cell membrane</keyword>
<comment type="caution">
    <text evidence="10">The sequence shown here is derived from an EMBL/GenBank/DDBJ whole genome shotgun (WGS) entry which is preliminary data.</text>
</comment>
<organism evidence="10 11">
    <name type="scientific">Aliidongia dinghuensis</name>
    <dbReference type="NCBI Taxonomy" id="1867774"/>
    <lineage>
        <taxon>Bacteria</taxon>
        <taxon>Pseudomonadati</taxon>
        <taxon>Pseudomonadota</taxon>
        <taxon>Alphaproteobacteria</taxon>
        <taxon>Rhodospirillales</taxon>
        <taxon>Dongiaceae</taxon>
        <taxon>Aliidongia</taxon>
    </lineage>
</organism>
<feature type="transmembrane region" description="Helical" evidence="8">
    <location>
        <begin position="83"/>
        <end position="103"/>
    </location>
</feature>
<reference evidence="10" key="2">
    <citation type="submission" date="2020-09" db="EMBL/GenBank/DDBJ databases">
        <authorList>
            <person name="Sun Q."/>
            <person name="Zhou Y."/>
        </authorList>
    </citation>
    <scope>NUCLEOTIDE SEQUENCE</scope>
    <source>
        <strain evidence="10">CGMCC 1.15725</strain>
    </source>
</reference>
<feature type="transmembrane region" description="Helical" evidence="8">
    <location>
        <begin position="172"/>
        <end position="193"/>
    </location>
</feature>
<evidence type="ECO:0000256" key="6">
    <source>
        <dbReference type="ARBA" id="ARBA00022989"/>
    </source>
</evidence>
<feature type="transmembrane region" description="Helical" evidence="8">
    <location>
        <begin position="276"/>
        <end position="298"/>
    </location>
</feature>
<dbReference type="PANTHER" id="PTHR42718">
    <property type="entry name" value="MAJOR FACILITATOR SUPERFAMILY MULTIDRUG TRANSPORTER MFSC"/>
    <property type="match status" value="1"/>
</dbReference>
<dbReference type="InterPro" id="IPR011701">
    <property type="entry name" value="MFS"/>
</dbReference>
<feature type="domain" description="Major facilitator superfamily (MFS) profile" evidence="9">
    <location>
        <begin position="18"/>
        <end position="515"/>
    </location>
</feature>
<name>A0A8J3E426_9PROT</name>
<evidence type="ECO:0000256" key="8">
    <source>
        <dbReference type="SAM" id="Phobius"/>
    </source>
</evidence>
<dbReference type="InterPro" id="IPR004638">
    <property type="entry name" value="EmrB-like"/>
</dbReference>
<keyword evidence="11" id="KW-1185">Reference proteome</keyword>
<dbReference type="PANTHER" id="PTHR42718:SF9">
    <property type="entry name" value="MAJOR FACILITATOR SUPERFAMILY MULTIDRUG TRANSPORTER MFSC"/>
    <property type="match status" value="1"/>
</dbReference>
<feature type="transmembrane region" description="Helical" evidence="8">
    <location>
        <begin position="109"/>
        <end position="134"/>
    </location>
</feature>
<accession>A0A8J3E426</accession>
<keyword evidence="6 8" id="KW-1133">Transmembrane helix</keyword>
<dbReference type="PROSITE" id="PS50850">
    <property type="entry name" value="MFS"/>
    <property type="match status" value="1"/>
</dbReference>
<keyword evidence="5 8" id="KW-0812">Transmembrane</keyword>
<feature type="transmembrane region" description="Helical" evidence="8">
    <location>
        <begin position="56"/>
        <end position="76"/>
    </location>
</feature>
<reference evidence="10" key="1">
    <citation type="journal article" date="2014" name="Int. J. Syst. Evol. Microbiol.">
        <title>Complete genome sequence of Corynebacterium casei LMG S-19264T (=DSM 44701T), isolated from a smear-ripened cheese.</title>
        <authorList>
            <consortium name="US DOE Joint Genome Institute (JGI-PGF)"/>
            <person name="Walter F."/>
            <person name="Albersmeier A."/>
            <person name="Kalinowski J."/>
            <person name="Ruckert C."/>
        </authorList>
    </citation>
    <scope>NUCLEOTIDE SEQUENCE</scope>
    <source>
        <strain evidence="10">CGMCC 1.15725</strain>
    </source>
</reference>
<evidence type="ECO:0000313" key="10">
    <source>
        <dbReference type="EMBL" id="GGF20640.1"/>
    </source>
</evidence>
<feature type="transmembrane region" description="Helical" evidence="8">
    <location>
        <begin position="339"/>
        <end position="358"/>
    </location>
</feature>
<protein>
    <submittedName>
        <fullName evidence="10">EmrB/QacA family drug resistance transporter</fullName>
    </submittedName>
</protein>
<feature type="transmembrane region" description="Helical" evidence="8">
    <location>
        <begin position="16"/>
        <end position="36"/>
    </location>
</feature>
<feature type="transmembrane region" description="Helical" evidence="8">
    <location>
        <begin position="485"/>
        <end position="510"/>
    </location>
</feature>
<gene>
    <name evidence="10" type="ORF">GCM10011611_28340</name>
</gene>